<sequence>MDLFPPKQRDLKLWLLSDSEIKMAPKTVWEIAVPFSNSFLWSFTLSYLTSSHENGVLWESLLKLHVDNGIQLNSERKHVMHKIGKVISKFNPFKNYHFIYWDRFMKVFVLYFETILKLAGERIPSLPENICENCLFLTKAAKILRCVIHVHKQSASGNHRLYSFYPEENSSKHNFARLILFQRSSREENVSVNDSEEEKFGFAISWSYARFLRENALVHILKRANLSKNEIKQTREAVKNQKSFLVGLLQSSKKEIIRKLYKSPYIIRKLTEAGFDADPKSPDENGLSSFYHCMGLADSSLLRILYHFSTKNVMMIDSTIGDPCEILKALDMTAAVIKKDWTISYGYFTLHDKKIIAFRRCLGILRFNDFQCKVVKAIYQVKKNNLNTTQQKSIMISILEKYCEYYFFLYTPRVTDTFGLFQDFLRHSEYYQDLDNFICLLFFHNIPSLINEENRDIFSSAISSLFLTILSDRFFPKFDTKSDCGSGAFGDENCKQRHNSQRFIVFNYRRRFLDSAEALVSELRNPINTAPSSAEPLLEHIKASLISLPEIEDEFLMARLRRHLDTVSELTPESSASKGMLTIERTMQVIGETLQNKTISNTFVKFLLHVLIPPEIEHQFCIIRDHSLGHYRSSSVQGRLKMESNNTKFLKGIQEELEIIGIMFQPIYVSQFLRVEEFMIKAGEQEAERNCKEVNSKINLQLREITNKRKQLFLKQRYNLMYLLAKTFKFFDDKLKKDGAEFSQDFKCELQAFEFLVTIISKHCSDCFPAELVNLTAELNNFILNFDNIKTSDEKRDKLKVILSQPSHNLRRLIVIMNALDLRQSFPYLTSVYGKLKDSKVFNPKEKEEMKQKLLEYYGESATTLQMIKQELVKGFVPEDLKDKLEIIIITENKKKSVIECIPKNIKKASQLLKSVREEDVDSLFQTEESNMFTSMLEREELTSALLKINFRPKLKNKIIQIINQKLRFLIDRISRLKKILIFEDEDICFLWNSRRWERSPEIEKRTKYLMIQRYLTEKDLRSSLEMLLFDCMNVLEKPRLIDLWRKANYMFIGANMVHFLAHGNPVMESITAFLYPEDLPSEIINEIF</sequence>
<keyword evidence="2" id="KW-1185">Reference proteome</keyword>
<name>A0A4Y2FRA3_ARAVE</name>
<evidence type="ECO:0000313" key="2">
    <source>
        <dbReference type="Proteomes" id="UP000499080"/>
    </source>
</evidence>
<dbReference type="AlphaFoldDB" id="A0A4Y2FRA3"/>
<dbReference type="Proteomes" id="UP000499080">
    <property type="component" value="Unassembled WGS sequence"/>
</dbReference>
<feature type="non-terminal residue" evidence="1">
    <location>
        <position position="1089"/>
    </location>
</feature>
<proteinExistence type="predicted"/>
<comment type="caution">
    <text evidence="1">The sequence shown here is derived from an EMBL/GenBank/DDBJ whole genome shotgun (WGS) entry which is preliminary data.</text>
</comment>
<reference evidence="1 2" key="1">
    <citation type="journal article" date="2019" name="Sci. Rep.">
        <title>Orb-weaving spider Araneus ventricosus genome elucidates the spidroin gene catalogue.</title>
        <authorList>
            <person name="Kono N."/>
            <person name="Nakamura H."/>
            <person name="Ohtoshi R."/>
            <person name="Moran D.A.P."/>
            <person name="Shinohara A."/>
            <person name="Yoshida Y."/>
            <person name="Fujiwara M."/>
            <person name="Mori M."/>
            <person name="Tomita M."/>
            <person name="Arakawa K."/>
        </authorList>
    </citation>
    <scope>NUCLEOTIDE SEQUENCE [LARGE SCALE GENOMIC DNA]</scope>
</reference>
<protein>
    <submittedName>
        <fullName evidence="1">Uncharacterized protein</fullName>
    </submittedName>
</protein>
<accession>A0A4Y2FRA3</accession>
<dbReference type="OrthoDB" id="6429498at2759"/>
<organism evidence="1 2">
    <name type="scientific">Araneus ventricosus</name>
    <name type="common">Orbweaver spider</name>
    <name type="synonym">Epeira ventricosa</name>
    <dbReference type="NCBI Taxonomy" id="182803"/>
    <lineage>
        <taxon>Eukaryota</taxon>
        <taxon>Metazoa</taxon>
        <taxon>Ecdysozoa</taxon>
        <taxon>Arthropoda</taxon>
        <taxon>Chelicerata</taxon>
        <taxon>Arachnida</taxon>
        <taxon>Araneae</taxon>
        <taxon>Araneomorphae</taxon>
        <taxon>Entelegynae</taxon>
        <taxon>Araneoidea</taxon>
        <taxon>Araneidae</taxon>
        <taxon>Araneus</taxon>
    </lineage>
</organism>
<evidence type="ECO:0000313" key="1">
    <source>
        <dbReference type="EMBL" id="GBM43038.1"/>
    </source>
</evidence>
<gene>
    <name evidence="1" type="ORF">AVEN_215168_1</name>
</gene>
<dbReference type="EMBL" id="BGPR01001014">
    <property type="protein sequence ID" value="GBM43038.1"/>
    <property type="molecule type" value="Genomic_DNA"/>
</dbReference>